<name>A0A062XZY1_9BACT</name>
<feature type="region of interest" description="Disordered" evidence="1">
    <location>
        <begin position="100"/>
        <end position="123"/>
    </location>
</feature>
<protein>
    <recommendedName>
        <fullName evidence="5">DUF4410 domain-containing protein</fullName>
    </recommendedName>
</protein>
<dbReference type="EMBL" id="JMFG01000012">
    <property type="protein sequence ID" value="KDA54075.1"/>
    <property type="molecule type" value="Genomic_DNA"/>
</dbReference>
<gene>
    <name evidence="3" type="ORF">EG19_01195</name>
</gene>
<feature type="compositionally biased region" description="Pro residues" evidence="1">
    <location>
        <begin position="104"/>
        <end position="120"/>
    </location>
</feature>
<proteinExistence type="predicted"/>
<accession>A0A062XZY1</accession>
<feature type="signal peptide" evidence="2">
    <location>
        <begin position="1"/>
        <end position="21"/>
    </location>
</feature>
<evidence type="ECO:0000256" key="2">
    <source>
        <dbReference type="SAM" id="SignalP"/>
    </source>
</evidence>
<evidence type="ECO:0000313" key="3">
    <source>
        <dbReference type="EMBL" id="KDA54075.1"/>
    </source>
</evidence>
<dbReference type="STRING" id="1312852.EG19_01195"/>
<reference evidence="3 4" key="1">
    <citation type="submission" date="2014-04" db="EMBL/GenBank/DDBJ databases">
        <title>The Genome Sequence of Thermoanaerobaculum aquaticum MP-01, The First Cultivated Group 23 Acidobacterium.</title>
        <authorList>
            <person name="Stamps B.W."/>
            <person name="Losey N.A."/>
            <person name="Lawson P.A."/>
            <person name="Stevenson B.S."/>
        </authorList>
    </citation>
    <scope>NUCLEOTIDE SEQUENCE [LARGE SCALE GENOMIC DNA]</scope>
    <source>
        <strain evidence="3 4">MP-01</strain>
    </source>
</reference>
<evidence type="ECO:0008006" key="5">
    <source>
        <dbReference type="Google" id="ProtNLM"/>
    </source>
</evidence>
<feature type="chain" id="PRO_5001620327" description="DUF4410 domain-containing protein" evidence="2">
    <location>
        <begin position="22"/>
        <end position="234"/>
    </location>
</feature>
<dbReference type="Proteomes" id="UP000027284">
    <property type="component" value="Unassembled WGS sequence"/>
</dbReference>
<dbReference type="AlphaFoldDB" id="A0A062XZY1"/>
<comment type="caution">
    <text evidence="3">The sequence shown here is derived from an EMBL/GenBank/DDBJ whole genome shotgun (WGS) entry which is preliminary data.</text>
</comment>
<organism evidence="3 4">
    <name type="scientific">Thermoanaerobaculum aquaticum</name>
    <dbReference type="NCBI Taxonomy" id="1312852"/>
    <lineage>
        <taxon>Bacteria</taxon>
        <taxon>Pseudomonadati</taxon>
        <taxon>Acidobacteriota</taxon>
        <taxon>Thermoanaerobaculia</taxon>
        <taxon>Thermoanaerobaculales</taxon>
        <taxon>Thermoanaerobaculaceae</taxon>
        <taxon>Thermoanaerobaculum</taxon>
    </lineage>
</organism>
<sequence length="234" mass="25436">MHHLRIATLVFLAGLASFSAAQELAPTATPAPAQPTPVPLQPDDARLVQIVELVRAGLSESLIAEHVGTMQPGFKLTTKDLLYLKHNGVPESIISALMNSPKLAPTPTPTPSATPTPTPEPTREVDGLILDRGFGKKDHVGKLVISREEIRWVDKEDSRGNLTLYPKGIRAINLVCTTTGTSSFCHQLKVKMIAGETFKFEDAERERGGNRAIQAAVEALKQFFPELTVIEKSK</sequence>
<dbReference type="RefSeq" id="WP_038048351.1">
    <property type="nucleotide sequence ID" value="NZ_JMFG01000012.1"/>
</dbReference>
<keyword evidence="4" id="KW-1185">Reference proteome</keyword>
<keyword evidence="2" id="KW-0732">Signal</keyword>
<evidence type="ECO:0000256" key="1">
    <source>
        <dbReference type="SAM" id="MobiDB-lite"/>
    </source>
</evidence>
<evidence type="ECO:0000313" key="4">
    <source>
        <dbReference type="Proteomes" id="UP000027284"/>
    </source>
</evidence>